<dbReference type="SMART" id="SM00267">
    <property type="entry name" value="GGDEF"/>
    <property type="match status" value="1"/>
</dbReference>
<dbReference type="GO" id="GO:0005524">
    <property type="term" value="F:ATP binding"/>
    <property type="evidence" value="ECO:0007669"/>
    <property type="project" value="UniProtKB-KW"/>
</dbReference>
<keyword evidence="3" id="KW-0808">Transferase</keyword>
<dbReference type="OrthoDB" id="5372181at2"/>
<reference evidence="12 13" key="1">
    <citation type="submission" date="2019-09" db="EMBL/GenBank/DDBJ databases">
        <title>Sulfurimonas gotlandica sp. nov., a chemoautotrophic and psychrotolerant epsilonproteobacterium isolated from a pelagic redoxcline, and an emended description of the genus Sulfurimonas.</title>
        <authorList>
            <person name="Wang S."/>
            <person name="Jiang L."/>
            <person name="Shao S."/>
        </authorList>
    </citation>
    <scope>NUCLEOTIDE SEQUENCE [LARGE SCALE GENOMIC DNA]</scope>
    <source>
        <strain evidence="12 13">GYSZ_1</strain>
    </source>
</reference>
<evidence type="ECO:0000256" key="4">
    <source>
        <dbReference type="ARBA" id="ARBA00022741"/>
    </source>
</evidence>
<dbReference type="InterPro" id="IPR003018">
    <property type="entry name" value="GAF"/>
</dbReference>
<evidence type="ECO:0000256" key="1">
    <source>
        <dbReference type="ARBA" id="ARBA00004370"/>
    </source>
</evidence>
<evidence type="ECO:0000313" key="12">
    <source>
        <dbReference type="EMBL" id="QFR50310.1"/>
    </source>
</evidence>
<dbReference type="SUPFAM" id="SSF103190">
    <property type="entry name" value="Sensory domain-like"/>
    <property type="match status" value="1"/>
</dbReference>
<keyword evidence="13" id="KW-1185">Reference proteome</keyword>
<feature type="transmembrane region" description="Helical" evidence="8">
    <location>
        <begin position="12"/>
        <end position="32"/>
    </location>
</feature>
<dbReference type="InterPro" id="IPR000014">
    <property type="entry name" value="PAS"/>
</dbReference>
<keyword evidence="6" id="KW-0067">ATP-binding</keyword>
<keyword evidence="8" id="KW-0472">Membrane</keyword>
<protein>
    <submittedName>
        <fullName evidence="12">Diguanylate cyclase</fullName>
    </submittedName>
</protein>
<dbReference type="NCBIfam" id="TIGR00254">
    <property type="entry name" value="GGDEF"/>
    <property type="match status" value="1"/>
</dbReference>
<feature type="domain" description="PAC" evidence="10">
    <location>
        <begin position="585"/>
        <end position="637"/>
    </location>
</feature>
<accession>A0A5P8P450</accession>
<evidence type="ECO:0000259" key="11">
    <source>
        <dbReference type="PROSITE" id="PS50887"/>
    </source>
</evidence>
<dbReference type="PROSITE" id="PS50887">
    <property type="entry name" value="GGDEF"/>
    <property type="match status" value="1"/>
</dbReference>
<dbReference type="PANTHER" id="PTHR46663">
    <property type="entry name" value="DIGUANYLATE CYCLASE DGCT-RELATED"/>
    <property type="match status" value="1"/>
</dbReference>
<evidence type="ECO:0000256" key="2">
    <source>
        <dbReference type="ARBA" id="ARBA00022553"/>
    </source>
</evidence>
<dbReference type="InterPro" id="IPR029150">
    <property type="entry name" value="dCache_3"/>
</dbReference>
<dbReference type="RefSeq" id="WP_152308258.1">
    <property type="nucleotide sequence ID" value="NZ_CP043617.1"/>
</dbReference>
<dbReference type="CDD" id="cd01949">
    <property type="entry name" value="GGDEF"/>
    <property type="match status" value="1"/>
</dbReference>
<dbReference type="FunFam" id="3.30.70.270:FF:000001">
    <property type="entry name" value="Diguanylate cyclase domain protein"/>
    <property type="match status" value="1"/>
</dbReference>
<dbReference type="SUPFAM" id="SSF55785">
    <property type="entry name" value="PYP-like sensor domain (PAS domain)"/>
    <property type="match status" value="1"/>
</dbReference>
<proteinExistence type="predicted"/>
<evidence type="ECO:0000259" key="10">
    <source>
        <dbReference type="PROSITE" id="PS50113"/>
    </source>
</evidence>
<dbReference type="InterPro" id="IPR029787">
    <property type="entry name" value="Nucleotide_cyclase"/>
</dbReference>
<evidence type="ECO:0000256" key="7">
    <source>
        <dbReference type="ARBA" id="ARBA00023012"/>
    </source>
</evidence>
<dbReference type="NCBIfam" id="TIGR00229">
    <property type="entry name" value="sensory_box"/>
    <property type="match status" value="1"/>
</dbReference>
<dbReference type="InterPro" id="IPR000700">
    <property type="entry name" value="PAS-assoc_C"/>
</dbReference>
<comment type="subcellular location">
    <subcellularLocation>
        <location evidence="1">Membrane</location>
    </subcellularLocation>
</comment>
<dbReference type="KEGG" id="sulg:FJR48_11475"/>
<keyword evidence="8" id="KW-1133">Transmembrane helix</keyword>
<dbReference type="InterPro" id="IPR000160">
    <property type="entry name" value="GGDEF_dom"/>
</dbReference>
<evidence type="ECO:0000256" key="6">
    <source>
        <dbReference type="ARBA" id="ARBA00022840"/>
    </source>
</evidence>
<dbReference type="PROSITE" id="PS50113">
    <property type="entry name" value="PAC"/>
    <property type="match status" value="1"/>
</dbReference>
<dbReference type="GO" id="GO:0016301">
    <property type="term" value="F:kinase activity"/>
    <property type="evidence" value="ECO:0007669"/>
    <property type="project" value="UniProtKB-KW"/>
</dbReference>
<feature type="domain" description="PAS" evidence="9">
    <location>
        <begin position="512"/>
        <end position="557"/>
    </location>
</feature>
<dbReference type="EMBL" id="CP043617">
    <property type="protein sequence ID" value="QFR50310.1"/>
    <property type="molecule type" value="Genomic_DNA"/>
</dbReference>
<evidence type="ECO:0000256" key="3">
    <source>
        <dbReference type="ARBA" id="ARBA00022679"/>
    </source>
</evidence>
<dbReference type="Pfam" id="PF01590">
    <property type="entry name" value="GAF"/>
    <property type="match status" value="1"/>
</dbReference>
<dbReference type="AlphaFoldDB" id="A0A5P8P450"/>
<dbReference type="Pfam" id="PF00990">
    <property type="entry name" value="GGDEF"/>
    <property type="match status" value="1"/>
</dbReference>
<dbReference type="GO" id="GO:0000160">
    <property type="term" value="P:phosphorelay signal transduction system"/>
    <property type="evidence" value="ECO:0007669"/>
    <property type="project" value="UniProtKB-KW"/>
</dbReference>
<dbReference type="Gene3D" id="3.30.450.40">
    <property type="match status" value="1"/>
</dbReference>
<keyword evidence="2" id="KW-0597">Phosphoprotein</keyword>
<evidence type="ECO:0000256" key="5">
    <source>
        <dbReference type="ARBA" id="ARBA00022777"/>
    </source>
</evidence>
<dbReference type="InterPro" id="IPR029016">
    <property type="entry name" value="GAF-like_dom_sf"/>
</dbReference>
<feature type="domain" description="GGDEF" evidence="11">
    <location>
        <begin position="669"/>
        <end position="801"/>
    </location>
</feature>
<sequence>MHKDKLSKKIVIALFLTITFVTFITLTTVYTLQEKHINEISIEEFEDVSNILMQTIKKDTQLFKGLNELLQKDENTISLVQEKNREWLFLYLFQTYQSFEEKYDITHFYIHNTDKTNLVRIHDREMYSDRIKRLTLDKASETLLTTSGIEFSMNHNFTLRVVSPFFDRGDLIGYIELGEEIDNITNQIADIHGLNIILTINKNIFSKKDYDIWRDDNLNNEKYTELNNFYIANSTLAKISLNKKLKNVLDSKKSVKNIRVYNDEIAYNVNSKPFYDFAGKEVGKLYVINNVTNDIQELRVVIFRTLSILIIIIIITVYFFYRYINKINSTIDKYMNKIEFNYKFEQYINHISKYLIYNTDIDIGINKALEELGITLGAHRAYLFKFKDNYKIMDNTHEWCAPGVNSELKNLHNEPTKDFQWWLQKCKDLKPIVVEDINNLPKEAQNEKQSLVEQNIRSLLVYPIAFEDKTIGFVGVDMVLHQQKWSKTHHSFVKITAKSIADMFERRLFENELQLSAKVFENSLDGIIITDADTNIIKTNDSFSKITGYSKNDLVGKKPSILKSNWHDKEFYENMWKELKDKSVWEGEIKDRRENGELYVSFLTIIMIQNSDGHITNYIGISRDITDLKKTEEHIRSLAFYDPLTSLPNRTLFYDRLEQSIQLCDRNKGKMALLFIDLDSFKATNDTHGHHMGDVLLQSVAKILTGCIRKSDTVSRLGGDEFTVILRKIHNKDDVTNIANKIITELSKTITINNISINIGCSIGAAIYPNDTQNAQELIKMADNAMYKAKTNGKNHLRFYE</sequence>
<dbReference type="InterPro" id="IPR043128">
    <property type="entry name" value="Rev_trsase/Diguanyl_cyclase"/>
</dbReference>
<dbReference type="Proteomes" id="UP000326944">
    <property type="component" value="Chromosome"/>
</dbReference>
<dbReference type="CDD" id="cd00130">
    <property type="entry name" value="PAS"/>
    <property type="match status" value="1"/>
</dbReference>
<dbReference type="SUPFAM" id="SSF55073">
    <property type="entry name" value="Nucleotide cyclase"/>
    <property type="match status" value="1"/>
</dbReference>
<dbReference type="InterPro" id="IPR052163">
    <property type="entry name" value="DGC-Regulatory_Protein"/>
</dbReference>
<gene>
    <name evidence="12" type="ORF">FJR48_11475</name>
</gene>
<dbReference type="Gene3D" id="3.30.70.270">
    <property type="match status" value="1"/>
</dbReference>
<organism evidence="12 13">
    <name type="scientific">Sulfurimonas lithotrophica</name>
    <dbReference type="NCBI Taxonomy" id="2590022"/>
    <lineage>
        <taxon>Bacteria</taxon>
        <taxon>Pseudomonadati</taxon>
        <taxon>Campylobacterota</taxon>
        <taxon>Epsilonproteobacteria</taxon>
        <taxon>Campylobacterales</taxon>
        <taxon>Sulfurimonadaceae</taxon>
        <taxon>Sulfurimonas</taxon>
    </lineage>
</organism>
<dbReference type="InterPro" id="IPR035965">
    <property type="entry name" value="PAS-like_dom_sf"/>
</dbReference>
<keyword evidence="4" id="KW-0547">Nucleotide-binding</keyword>
<feature type="transmembrane region" description="Helical" evidence="8">
    <location>
        <begin position="301"/>
        <end position="321"/>
    </location>
</feature>
<dbReference type="PANTHER" id="PTHR46663:SF3">
    <property type="entry name" value="SLL0267 PROTEIN"/>
    <property type="match status" value="1"/>
</dbReference>
<keyword evidence="7" id="KW-0902">Two-component regulatory system</keyword>
<name>A0A5P8P450_9BACT</name>
<dbReference type="Pfam" id="PF13426">
    <property type="entry name" value="PAS_9"/>
    <property type="match status" value="1"/>
</dbReference>
<evidence type="ECO:0000313" key="13">
    <source>
        <dbReference type="Proteomes" id="UP000326944"/>
    </source>
</evidence>
<evidence type="ECO:0000256" key="8">
    <source>
        <dbReference type="SAM" id="Phobius"/>
    </source>
</evidence>
<evidence type="ECO:0000259" key="9">
    <source>
        <dbReference type="PROSITE" id="PS50112"/>
    </source>
</evidence>
<keyword evidence="5" id="KW-0418">Kinase</keyword>
<dbReference type="InterPro" id="IPR029151">
    <property type="entry name" value="Sensor-like_sf"/>
</dbReference>
<dbReference type="SUPFAM" id="SSF55781">
    <property type="entry name" value="GAF domain-like"/>
    <property type="match status" value="1"/>
</dbReference>
<keyword evidence="8" id="KW-0812">Transmembrane</keyword>
<dbReference type="GO" id="GO:0016020">
    <property type="term" value="C:membrane"/>
    <property type="evidence" value="ECO:0007669"/>
    <property type="project" value="UniProtKB-SubCell"/>
</dbReference>
<dbReference type="SMART" id="SM00091">
    <property type="entry name" value="PAS"/>
    <property type="match status" value="1"/>
</dbReference>
<dbReference type="Gene3D" id="3.30.450.20">
    <property type="entry name" value="PAS domain"/>
    <property type="match status" value="1"/>
</dbReference>
<dbReference type="Pfam" id="PF14827">
    <property type="entry name" value="dCache_3"/>
    <property type="match status" value="1"/>
</dbReference>
<dbReference type="PROSITE" id="PS50112">
    <property type="entry name" value="PAS"/>
    <property type="match status" value="1"/>
</dbReference>